<evidence type="ECO:0000256" key="6">
    <source>
        <dbReference type="ARBA" id="ARBA00022676"/>
    </source>
</evidence>
<dbReference type="Proteomes" id="UP000477311">
    <property type="component" value="Unassembled WGS sequence"/>
</dbReference>
<proteinExistence type="predicted"/>
<dbReference type="PANTHER" id="PTHR30372">
    <property type="entry name" value="LIPID-A-DISACCHARIDE SYNTHASE"/>
    <property type="match status" value="1"/>
</dbReference>
<dbReference type="PANTHER" id="PTHR30372:SF4">
    <property type="entry name" value="LIPID-A-DISACCHARIDE SYNTHASE, MITOCHONDRIAL-RELATED"/>
    <property type="match status" value="1"/>
</dbReference>
<dbReference type="AlphaFoldDB" id="A0A6M1RP42"/>
<evidence type="ECO:0000313" key="12">
    <source>
        <dbReference type="EMBL" id="NGO39329.1"/>
    </source>
</evidence>
<organism evidence="12 13">
    <name type="scientific">Limisphaera ngatamarikiensis</name>
    <dbReference type="NCBI Taxonomy" id="1324935"/>
    <lineage>
        <taxon>Bacteria</taxon>
        <taxon>Pseudomonadati</taxon>
        <taxon>Verrucomicrobiota</taxon>
        <taxon>Verrucomicrobiia</taxon>
        <taxon>Limisphaerales</taxon>
        <taxon>Limisphaeraceae</taxon>
        <taxon>Limisphaera</taxon>
    </lineage>
</organism>
<dbReference type="EMBL" id="JAAKYA010000052">
    <property type="protein sequence ID" value="NGO39329.1"/>
    <property type="molecule type" value="Genomic_DNA"/>
</dbReference>
<evidence type="ECO:0000256" key="4">
    <source>
        <dbReference type="ARBA" id="ARBA00022516"/>
    </source>
</evidence>
<comment type="caution">
    <text evidence="12">The sequence shown here is derived from an EMBL/GenBank/DDBJ whole genome shotgun (WGS) entry which is preliminary data.</text>
</comment>
<dbReference type="GO" id="GO:0005543">
    <property type="term" value="F:phospholipid binding"/>
    <property type="evidence" value="ECO:0007669"/>
    <property type="project" value="TreeGrafter"/>
</dbReference>
<evidence type="ECO:0000313" key="13">
    <source>
        <dbReference type="Proteomes" id="UP000477311"/>
    </source>
</evidence>
<evidence type="ECO:0000256" key="7">
    <source>
        <dbReference type="ARBA" id="ARBA00022679"/>
    </source>
</evidence>
<sequence>MRPFSIMLIAGEPSGDRLGADLVRALRGALLELELDSSPHVQPLRTALPPEFFGAGGPAMREAGVEIVTDLTPYATIGLFDALRRLPLYHRAFTTLRAEARRRQPDLVIGIDSGGFNLRFAKALRQYLRKRHDWFHPWRPVLVQYVSPQVWASRPGRAHEMEENLDLLLSILPFEPDWFARHAPRLTVRYVGHPLVDRWANPAPAPRTETRQNAPRLALLPGSRPDEIRRHGPLLAGAWSRLKQRWPDAQARCAVPHPALADLLRQQAWPDEIPVQIGPARPVLEWADLALTKSGTITLECALADLPAVVFYKTAPPTWWIGRQIVHVRHLAMPNLLANRTVYPELIQNDATPDRLAATVADLWENRTRRSEIRAALAEIRKQLGPPGASLRAARLLALCLRNKPSALPIEPPLATAATASTLRAAA</sequence>
<dbReference type="Pfam" id="PF02684">
    <property type="entry name" value="LpxB"/>
    <property type="match status" value="1"/>
</dbReference>
<keyword evidence="8" id="KW-0443">Lipid metabolism</keyword>
<dbReference type="EC" id="2.4.1.182" evidence="2 10"/>
<dbReference type="NCBIfam" id="TIGR00215">
    <property type="entry name" value="lpxB"/>
    <property type="match status" value="1"/>
</dbReference>
<comment type="function">
    <text evidence="1">Condensation of UDP-2,3-diacylglucosamine and 2,3-diacylglucosamine-1-phosphate to form lipid A disaccharide, a precursor of lipid A, a phosphorylated glycolipid that anchors the lipopolysaccharide to the outer membrane of the cell.</text>
</comment>
<feature type="region of interest" description="Disordered" evidence="11">
    <location>
        <begin position="202"/>
        <end position="222"/>
    </location>
</feature>
<dbReference type="GO" id="GO:0016020">
    <property type="term" value="C:membrane"/>
    <property type="evidence" value="ECO:0007669"/>
    <property type="project" value="GOC"/>
</dbReference>
<evidence type="ECO:0000256" key="3">
    <source>
        <dbReference type="ARBA" id="ARBA00020902"/>
    </source>
</evidence>
<evidence type="ECO:0000256" key="1">
    <source>
        <dbReference type="ARBA" id="ARBA00002056"/>
    </source>
</evidence>
<keyword evidence="7 12" id="KW-0808">Transferase</keyword>
<gene>
    <name evidence="12" type="primary">lpxB</name>
    <name evidence="12" type="ORF">G4L39_07940</name>
</gene>
<evidence type="ECO:0000256" key="10">
    <source>
        <dbReference type="NCBIfam" id="TIGR00215"/>
    </source>
</evidence>
<dbReference type="SUPFAM" id="SSF53756">
    <property type="entry name" value="UDP-Glycosyltransferase/glycogen phosphorylase"/>
    <property type="match status" value="1"/>
</dbReference>
<dbReference type="InterPro" id="IPR003835">
    <property type="entry name" value="Glyco_trans_19"/>
</dbReference>
<keyword evidence="4" id="KW-0444">Lipid biosynthesis</keyword>
<evidence type="ECO:0000256" key="9">
    <source>
        <dbReference type="ARBA" id="ARBA00048975"/>
    </source>
</evidence>
<evidence type="ECO:0000256" key="2">
    <source>
        <dbReference type="ARBA" id="ARBA00012687"/>
    </source>
</evidence>
<accession>A0A6M1RP42</accession>
<protein>
    <recommendedName>
        <fullName evidence="3 10">Lipid-A-disaccharide synthase</fullName>
        <ecNumber evidence="2 10">2.4.1.182</ecNumber>
    </recommendedName>
</protein>
<evidence type="ECO:0000256" key="11">
    <source>
        <dbReference type="SAM" id="MobiDB-lite"/>
    </source>
</evidence>
<keyword evidence="5" id="KW-0441">Lipid A biosynthesis</keyword>
<keyword evidence="13" id="KW-1185">Reference proteome</keyword>
<reference evidence="12 13" key="1">
    <citation type="submission" date="2020-02" db="EMBL/GenBank/DDBJ databases">
        <title>Draft genome sequence of Limisphaera ngatamarikiensis NGM72.4T, a thermophilic Verrucomicrobia grouped in subdivision 3.</title>
        <authorList>
            <person name="Carere C.R."/>
            <person name="Steen J."/>
            <person name="Hugenholtz P."/>
            <person name="Stott M.B."/>
        </authorList>
    </citation>
    <scope>NUCLEOTIDE SEQUENCE [LARGE SCALE GENOMIC DNA]</scope>
    <source>
        <strain evidence="12 13">NGM72.4</strain>
    </source>
</reference>
<comment type="catalytic activity">
    <reaction evidence="9">
        <text>a lipid X + a UDP-2-N,3-O-bis[(3R)-3-hydroxyacyl]-alpha-D-glucosamine = a lipid A disaccharide + UDP + H(+)</text>
        <dbReference type="Rhea" id="RHEA:67828"/>
        <dbReference type="ChEBI" id="CHEBI:15378"/>
        <dbReference type="ChEBI" id="CHEBI:58223"/>
        <dbReference type="ChEBI" id="CHEBI:137748"/>
        <dbReference type="ChEBI" id="CHEBI:176338"/>
        <dbReference type="ChEBI" id="CHEBI:176343"/>
        <dbReference type="EC" id="2.4.1.182"/>
    </reaction>
</comment>
<dbReference type="RefSeq" id="WP_165107287.1">
    <property type="nucleotide sequence ID" value="NZ_JAAKYA010000052.1"/>
</dbReference>
<dbReference type="GO" id="GO:0009245">
    <property type="term" value="P:lipid A biosynthetic process"/>
    <property type="evidence" value="ECO:0007669"/>
    <property type="project" value="UniProtKB-UniRule"/>
</dbReference>
<dbReference type="GO" id="GO:0008915">
    <property type="term" value="F:lipid-A-disaccharide synthase activity"/>
    <property type="evidence" value="ECO:0007669"/>
    <property type="project" value="UniProtKB-UniRule"/>
</dbReference>
<name>A0A6M1RP42_9BACT</name>
<evidence type="ECO:0000256" key="8">
    <source>
        <dbReference type="ARBA" id="ARBA00023098"/>
    </source>
</evidence>
<keyword evidence="6 12" id="KW-0328">Glycosyltransferase</keyword>
<evidence type="ECO:0000256" key="5">
    <source>
        <dbReference type="ARBA" id="ARBA00022556"/>
    </source>
</evidence>